<dbReference type="InterPro" id="IPR036397">
    <property type="entry name" value="RNaseH_sf"/>
</dbReference>
<evidence type="ECO:0000313" key="3">
    <source>
        <dbReference type="Proteomes" id="UP000054937"/>
    </source>
</evidence>
<dbReference type="PANTHER" id="PTHR30231:SF41">
    <property type="entry name" value="DNA POLYMERASE III SUBUNIT EPSILON"/>
    <property type="match status" value="1"/>
</dbReference>
<comment type="caution">
    <text evidence="2">The sequence shown here is derived from an EMBL/GenBank/DDBJ whole genome shotgun (WGS) entry which is preliminary data.</text>
</comment>
<dbReference type="SMART" id="SM00479">
    <property type="entry name" value="EXOIII"/>
    <property type="match status" value="1"/>
</dbReference>
<dbReference type="GO" id="GO:0003677">
    <property type="term" value="F:DNA binding"/>
    <property type="evidence" value="ECO:0007669"/>
    <property type="project" value="InterPro"/>
</dbReference>
<keyword evidence="3" id="KW-1185">Reference proteome</keyword>
<name>A0A0V0R7G8_PSEPJ</name>
<feature type="domain" description="Exonuclease" evidence="1">
    <location>
        <begin position="10"/>
        <end position="174"/>
    </location>
</feature>
<dbReference type="EMBL" id="LDAU01000027">
    <property type="protein sequence ID" value="KRX10447.1"/>
    <property type="molecule type" value="Genomic_DNA"/>
</dbReference>
<dbReference type="Pfam" id="PF00929">
    <property type="entry name" value="RNase_T"/>
    <property type="match status" value="1"/>
</dbReference>
<dbReference type="InterPro" id="IPR012337">
    <property type="entry name" value="RNaseH-like_sf"/>
</dbReference>
<dbReference type="NCBIfam" id="TIGR00573">
    <property type="entry name" value="dnaq"/>
    <property type="match status" value="1"/>
</dbReference>
<dbReference type="OMA" id="VEMINNQ"/>
<dbReference type="GO" id="GO:0005829">
    <property type="term" value="C:cytosol"/>
    <property type="evidence" value="ECO:0007669"/>
    <property type="project" value="TreeGrafter"/>
</dbReference>
<dbReference type="GO" id="GO:0045004">
    <property type="term" value="P:DNA replication proofreading"/>
    <property type="evidence" value="ECO:0007669"/>
    <property type="project" value="TreeGrafter"/>
</dbReference>
<dbReference type="Gene3D" id="3.30.420.10">
    <property type="entry name" value="Ribonuclease H-like superfamily/Ribonuclease H"/>
    <property type="match status" value="1"/>
</dbReference>
<proteinExistence type="predicted"/>
<dbReference type="PANTHER" id="PTHR30231">
    <property type="entry name" value="DNA POLYMERASE III SUBUNIT EPSILON"/>
    <property type="match status" value="1"/>
</dbReference>
<protein>
    <submittedName>
        <fullName evidence="2">Ribonuclease H-like domain</fullName>
    </submittedName>
</protein>
<dbReference type="GO" id="GO:0008408">
    <property type="term" value="F:3'-5' exonuclease activity"/>
    <property type="evidence" value="ECO:0007669"/>
    <property type="project" value="TreeGrafter"/>
</dbReference>
<dbReference type="InParanoid" id="A0A0V0R7G8"/>
<sequence length="184" mass="21528">MQNVRRKVRMSHLSKVKQSKKVIEIGAVEMINNQITGKQFQTYLNPEGRQMNYFAQKVHGISSDFLKKQPKFSEKYGELTDFLRDSMVIMHNAQFDMKFLNMEIKNIGKKQLTQKQCMCSVYMASLLYQDEKLSLDSLCKKFGIDLKVREKHGALIDAMLLAQVYQADYDRFESVRLKLLQQNN</sequence>
<accession>A0A0V0R7G8</accession>
<dbReference type="InterPro" id="IPR006054">
    <property type="entry name" value="DnaQ"/>
</dbReference>
<reference evidence="2 3" key="1">
    <citation type="journal article" date="2015" name="Sci. Rep.">
        <title>Genome of the facultative scuticociliatosis pathogen Pseudocohnilembus persalinus provides insight into its virulence through horizontal gene transfer.</title>
        <authorList>
            <person name="Xiong J."/>
            <person name="Wang G."/>
            <person name="Cheng J."/>
            <person name="Tian M."/>
            <person name="Pan X."/>
            <person name="Warren A."/>
            <person name="Jiang C."/>
            <person name="Yuan D."/>
            <person name="Miao W."/>
        </authorList>
    </citation>
    <scope>NUCLEOTIDE SEQUENCE [LARGE SCALE GENOMIC DNA]</scope>
    <source>
        <strain evidence="2">36N120E</strain>
    </source>
</reference>
<dbReference type="InterPro" id="IPR013520">
    <property type="entry name" value="Ribonucl_H"/>
</dbReference>
<evidence type="ECO:0000259" key="1">
    <source>
        <dbReference type="SMART" id="SM00479"/>
    </source>
</evidence>
<dbReference type="AlphaFoldDB" id="A0A0V0R7G8"/>
<dbReference type="SUPFAM" id="SSF53098">
    <property type="entry name" value="Ribonuclease H-like"/>
    <property type="match status" value="1"/>
</dbReference>
<dbReference type="Proteomes" id="UP000054937">
    <property type="component" value="Unassembled WGS sequence"/>
</dbReference>
<dbReference type="OrthoDB" id="10063905at2759"/>
<dbReference type="GO" id="GO:0003887">
    <property type="term" value="F:DNA-directed DNA polymerase activity"/>
    <property type="evidence" value="ECO:0007669"/>
    <property type="project" value="InterPro"/>
</dbReference>
<evidence type="ECO:0000313" key="2">
    <source>
        <dbReference type="EMBL" id="KRX10447.1"/>
    </source>
</evidence>
<gene>
    <name evidence="2" type="ORF">PPERSA_08749</name>
</gene>
<organism evidence="2 3">
    <name type="scientific">Pseudocohnilembus persalinus</name>
    <name type="common">Ciliate</name>
    <dbReference type="NCBI Taxonomy" id="266149"/>
    <lineage>
        <taxon>Eukaryota</taxon>
        <taxon>Sar</taxon>
        <taxon>Alveolata</taxon>
        <taxon>Ciliophora</taxon>
        <taxon>Intramacronucleata</taxon>
        <taxon>Oligohymenophorea</taxon>
        <taxon>Scuticociliatia</taxon>
        <taxon>Philasterida</taxon>
        <taxon>Pseudocohnilembidae</taxon>
        <taxon>Pseudocohnilembus</taxon>
    </lineage>
</organism>